<keyword evidence="13 16" id="KW-0464">Manganese</keyword>
<evidence type="ECO:0000256" key="6">
    <source>
        <dbReference type="ARBA" id="ARBA00022968"/>
    </source>
</evidence>
<proteinExistence type="inferred from homology"/>
<dbReference type="GO" id="GO:0046872">
    <property type="term" value="F:metal ion binding"/>
    <property type="evidence" value="ECO:0007669"/>
    <property type="project" value="UniProtKB-KW"/>
</dbReference>
<feature type="binding site" evidence="12">
    <location>
        <position position="224"/>
    </location>
    <ligand>
        <name>UDP-alpha-D-glucuronate</name>
        <dbReference type="ChEBI" id="CHEBI:58052"/>
    </ligand>
</feature>
<keyword evidence="6 16" id="KW-0735">Signal-anchor</keyword>
<dbReference type="AlphaFoldDB" id="A0A3L8SB25"/>
<feature type="binding site" evidence="12">
    <location>
        <position position="176"/>
    </location>
    <ligand>
        <name>UDP-alpha-D-glucuronate</name>
        <dbReference type="ChEBI" id="CHEBI:58052"/>
    </ligand>
</feature>
<keyword evidence="4 16" id="KW-0808">Transferase</keyword>
<feature type="active site" description="Proton donor/acceptor" evidence="11">
    <location>
        <position position="392"/>
    </location>
</feature>
<dbReference type="Proteomes" id="UP000276834">
    <property type="component" value="Unassembled WGS sequence"/>
</dbReference>
<comment type="subcellular location">
    <subcellularLocation>
        <location evidence="16">Golgi apparatus membrane</location>
        <topology evidence="16">Single-pass type II membrane protein</topology>
    </subcellularLocation>
    <subcellularLocation>
        <location evidence="1">Membrane</location>
        <topology evidence="1">Single-pass type II membrane protein</topology>
    </subcellularLocation>
</comment>
<evidence type="ECO:0000256" key="16">
    <source>
        <dbReference type="RuleBase" id="RU363127"/>
    </source>
</evidence>
<sequence length="442" mass="49839">MSDGKLLLCAAMLHDAIPPFPQNAFSLGVQEDLRDAWALEAPCSMLRRRNLLTTLLIALPWALLLTLWHQYPTTHYLSLLRKETDENVTSKALLNGTSALREEVFPSCTRQQQSIGATPKIIQNYVYSRPPPWSDTLPTIFVITPTYTRPVQKAELTRLANTFLHVQNLHWVVVEDSPRRTNLVSNLLEKAGLNFTHLNVETPKSLKLGLSWIPSHTPRGTLQRNLGLHWLRDSFSNTAPPEGVVYFADDDNTYSLELFEEILSDNFNKPPHFQAIAMDGKTRQEIGGEIGIDKDKDESVRESTCMSVKLECMEMMRYTRRVSVWPVAFVGGLRYESPKVSPAGKVVGWKTVFDPNRPFAIDMAGFAISIKLILEKPHASFKLEGVKGGYQETSLLKDLVTMDGLEPKAANCTKVLVWHTRTERPTLVNEGKRGFTDPRVEV</sequence>
<comment type="caution">
    <text evidence="17">The sequence shown here is derived from an EMBL/GenBank/DDBJ whole genome shotgun (WGS) entry which is preliminary data.</text>
</comment>
<comment type="similarity">
    <text evidence="2 16">Belongs to the glycosyltransferase 43 family.</text>
</comment>
<comment type="cofactor">
    <cofactor evidence="13 16">
        <name>Mn(2+)</name>
        <dbReference type="ChEBI" id="CHEBI:29035"/>
    </cofactor>
</comment>
<feature type="site" description="Interaction with galactose moiety of substrate glycoprotein" evidence="14">
    <location>
        <position position="336"/>
    </location>
</feature>
<dbReference type="InterPro" id="IPR005027">
    <property type="entry name" value="Glyco_trans_43"/>
</dbReference>
<dbReference type="InterPro" id="IPR029044">
    <property type="entry name" value="Nucleotide-diphossugar_trans"/>
</dbReference>
<name>A0A3L8SB25_CHLGU</name>
<keyword evidence="13 16" id="KW-0479">Metal-binding</keyword>
<feature type="binding site" evidence="12">
    <location>
        <begin position="145"/>
        <end position="147"/>
    </location>
    <ligand>
        <name>UDP-alpha-D-glucuronate</name>
        <dbReference type="ChEBI" id="CHEBI:58052"/>
    </ligand>
</feature>
<evidence type="ECO:0000313" key="17">
    <source>
        <dbReference type="EMBL" id="RLV99062.1"/>
    </source>
</evidence>
<evidence type="ECO:0000256" key="3">
    <source>
        <dbReference type="ARBA" id="ARBA00012641"/>
    </source>
</evidence>
<evidence type="ECO:0000256" key="10">
    <source>
        <dbReference type="ARBA" id="ARBA00047979"/>
    </source>
</evidence>
<evidence type="ECO:0000256" key="8">
    <source>
        <dbReference type="ARBA" id="ARBA00023136"/>
    </source>
</evidence>
<dbReference type="Gene3D" id="3.90.550.10">
    <property type="entry name" value="Spore Coat Polysaccharide Biosynthesis Protein SpsA, Chain A"/>
    <property type="match status" value="2"/>
</dbReference>
<dbReference type="CDD" id="cd00218">
    <property type="entry name" value="GlcAT-I"/>
    <property type="match status" value="1"/>
</dbReference>
<dbReference type="GO" id="GO:0000139">
    <property type="term" value="C:Golgi membrane"/>
    <property type="evidence" value="ECO:0007669"/>
    <property type="project" value="UniProtKB-SubCell"/>
</dbReference>
<dbReference type="PANTHER" id="PTHR10896">
    <property type="entry name" value="GALACTOSYLGALACTOSYLXYLOSYLPROTEIN 3-BETA-GLUCURONOSYLTRANSFERASE BETA-1,3-GLUCURONYLTRANSFERASE"/>
    <property type="match status" value="1"/>
</dbReference>
<feature type="binding site" evidence="12">
    <location>
        <begin position="419"/>
        <end position="421"/>
    </location>
    <ligand>
        <name>UDP-alpha-D-glucuronate</name>
        <dbReference type="ChEBI" id="CHEBI:58052"/>
    </ligand>
</feature>
<feature type="glycosylation site" description="N-linked (GlcNAc...) asparagine" evidence="15">
    <location>
        <position position="411"/>
    </location>
</feature>
<dbReference type="PANTHER" id="PTHR10896:SF19">
    <property type="entry name" value="GALACTOSYLGALACTOSYLXYLOSYLPROTEIN 3-BETA-GLUCURONOSYLTRANSFERASE"/>
    <property type="match status" value="1"/>
</dbReference>
<keyword evidence="16" id="KW-0333">Golgi apparatus</keyword>
<evidence type="ECO:0000256" key="5">
    <source>
        <dbReference type="ARBA" id="ARBA00022692"/>
    </source>
</evidence>
<evidence type="ECO:0000256" key="14">
    <source>
        <dbReference type="PIRSR" id="PIRSR605027-4"/>
    </source>
</evidence>
<evidence type="ECO:0000256" key="2">
    <source>
        <dbReference type="ARBA" id="ARBA00007706"/>
    </source>
</evidence>
<evidence type="ECO:0000256" key="12">
    <source>
        <dbReference type="PIRSR" id="PIRSR605027-2"/>
    </source>
</evidence>
<dbReference type="GO" id="GO:0050650">
    <property type="term" value="P:chondroitin sulfate proteoglycan biosynthetic process"/>
    <property type="evidence" value="ECO:0007669"/>
    <property type="project" value="TreeGrafter"/>
</dbReference>
<comment type="catalytic activity">
    <reaction evidence="10 16">
        <text>3-O-(beta-D-galactosyl-(1-&gt;3)-beta-D-galactosyl-(1-&gt;4)-beta-D-xylosyl)-L-seryl-[protein] + UDP-alpha-D-glucuronate = 3-O-(beta-D-GlcA-(1-&gt;3)-beta-D-Gal-(1-&gt;3)-beta-D-Gal-(1-&gt;4)-beta-D-Xyl)-L-seryl-[protein] + UDP + H(+)</text>
        <dbReference type="Rhea" id="RHEA:24168"/>
        <dbReference type="Rhea" id="RHEA-COMP:12571"/>
        <dbReference type="Rhea" id="RHEA-COMP:12573"/>
        <dbReference type="ChEBI" id="CHEBI:15378"/>
        <dbReference type="ChEBI" id="CHEBI:58052"/>
        <dbReference type="ChEBI" id="CHEBI:58223"/>
        <dbReference type="ChEBI" id="CHEBI:132090"/>
        <dbReference type="ChEBI" id="CHEBI:132093"/>
        <dbReference type="EC" id="2.4.1.135"/>
    </reaction>
</comment>
<protein>
    <recommendedName>
        <fullName evidence="3 16">Galactosylgalactosylxylosylprotein 3-beta-glucuronosyltransferase</fullName>
        <ecNumber evidence="3 16">2.4.1.135</ecNumber>
    </recommendedName>
</protein>
<evidence type="ECO:0000313" key="18">
    <source>
        <dbReference type="Proteomes" id="UP000276834"/>
    </source>
</evidence>
<evidence type="ECO:0000256" key="11">
    <source>
        <dbReference type="PIRSR" id="PIRSR605027-1"/>
    </source>
</evidence>
<dbReference type="EC" id="2.4.1.135" evidence="3 16"/>
<evidence type="ECO:0000256" key="15">
    <source>
        <dbReference type="PIRSR" id="PIRSR605027-6"/>
    </source>
</evidence>
<accession>A0A3L8SB25</accession>
<gene>
    <name evidence="17" type="ORF">DV515_00010273</name>
</gene>
<feature type="binding site" evidence="12">
    <location>
        <position position="219"/>
    </location>
    <ligand>
        <name>UDP-alpha-D-glucuronate</name>
        <dbReference type="ChEBI" id="CHEBI:58052"/>
    </ligand>
</feature>
<evidence type="ECO:0000256" key="4">
    <source>
        <dbReference type="ARBA" id="ARBA00022679"/>
    </source>
</evidence>
<evidence type="ECO:0000256" key="13">
    <source>
        <dbReference type="PIRSR" id="PIRSR605027-3"/>
    </source>
</evidence>
<keyword evidence="5" id="KW-0812">Transmembrane</keyword>
<feature type="site" description="Interaction with galactose moiety of substrate glycoprotein" evidence="14">
    <location>
        <position position="429"/>
    </location>
</feature>
<comment type="pathway">
    <text evidence="16">Protein modification; protein glycosylation.</text>
</comment>
<feature type="binding site" evidence="12">
    <location>
        <begin position="249"/>
        <end position="251"/>
    </location>
    <ligand>
        <name>UDP-alpha-D-glucuronate</name>
        <dbReference type="ChEBI" id="CHEBI:58052"/>
    </ligand>
</feature>
<dbReference type="GO" id="GO:0015018">
    <property type="term" value="F:galactosylgalactosylxylosylprotein 3-beta-glucuronosyltransferase activity"/>
    <property type="evidence" value="ECO:0007669"/>
    <property type="project" value="UniProtKB-UniRule"/>
</dbReference>
<feature type="binding site" evidence="13">
    <location>
        <position position="251"/>
    </location>
    <ligand>
        <name>Mn(2+)</name>
        <dbReference type="ChEBI" id="CHEBI:29035"/>
    </ligand>
</feature>
<evidence type="ECO:0000256" key="9">
    <source>
        <dbReference type="ARBA" id="ARBA00023180"/>
    </source>
</evidence>
<dbReference type="OrthoDB" id="675023at2759"/>
<keyword evidence="7" id="KW-1133">Transmembrane helix</keyword>
<dbReference type="STRING" id="44316.ENSEGOP00005019465"/>
<dbReference type="Pfam" id="PF03360">
    <property type="entry name" value="Glyco_transf_43"/>
    <property type="match status" value="2"/>
</dbReference>
<keyword evidence="18" id="KW-1185">Reference proteome</keyword>
<dbReference type="GO" id="GO:0005975">
    <property type="term" value="P:carbohydrate metabolic process"/>
    <property type="evidence" value="ECO:0007669"/>
    <property type="project" value="TreeGrafter"/>
</dbReference>
<dbReference type="SUPFAM" id="SSF53448">
    <property type="entry name" value="Nucleotide-diphospho-sugar transferases"/>
    <property type="match status" value="2"/>
</dbReference>
<organism evidence="17 18">
    <name type="scientific">Chloebia gouldiae</name>
    <name type="common">Gouldian finch</name>
    <name type="synonym">Erythrura gouldiae</name>
    <dbReference type="NCBI Taxonomy" id="44316"/>
    <lineage>
        <taxon>Eukaryota</taxon>
        <taxon>Metazoa</taxon>
        <taxon>Chordata</taxon>
        <taxon>Craniata</taxon>
        <taxon>Vertebrata</taxon>
        <taxon>Euteleostomi</taxon>
        <taxon>Archelosauria</taxon>
        <taxon>Archosauria</taxon>
        <taxon>Dinosauria</taxon>
        <taxon>Saurischia</taxon>
        <taxon>Theropoda</taxon>
        <taxon>Coelurosauria</taxon>
        <taxon>Aves</taxon>
        <taxon>Neognathae</taxon>
        <taxon>Neoaves</taxon>
        <taxon>Telluraves</taxon>
        <taxon>Australaves</taxon>
        <taxon>Passeriformes</taxon>
        <taxon>Passeroidea</taxon>
        <taxon>Passeridae</taxon>
        <taxon>Chloebia</taxon>
    </lineage>
</organism>
<reference evidence="17 18" key="1">
    <citation type="journal article" date="2018" name="Proc. R. Soc. B">
        <title>A non-coding region near Follistatin controls head colour polymorphism in the Gouldian finch.</title>
        <authorList>
            <person name="Toomey M.B."/>
            <person name="Marques C.I."/>
            <person name="Andrade P."/>
            <person name="Araujo P.M."/>
            <person name="Sabatino S."/>
            <person name="Gazda M.A."/>
            <person name="Afonso S."/>
            <person name="Lopes R.J."/>
            <person name="Corbo J.C."/>
            <person name="Carneiro M."/>
        </authorList>
    </citation>
    <scope>NUCLEOTIDE SEQUENCE [LARGE SCALE GENOMIC DNA]</scope>
    <source>
        <strain evidence="17">Red01</strain>
        <tissue evidence="17">Muscle</tissue>
    </source>
</reference>
<evidence type="ECO:0000256" key="7">
    <source>
        <dbReference type="ARBA" id="ARBA00022989"/>
    </source>
</evidence>
<dbReference type="UniPathway" id="UPA00378"/>
<keyword evidence="9 15" id="KW-0325">Glycoprotein</keyword>
<evidence type="ECO:0000256" key="1">
    <source>
        <dbReference type="ARBA" id="ARBA00004606"/>
    </source>
</evidence>
<dbReference type="EMBL" id="QUSF01000035">
    <property type="protein sequence ID" value="RLV99062.1"/>
    <property type="molecule type" value="Genomic_DNA"/>
</dbReference>
<keyword evidence="8" id="KW-0472">Membrane</keyword>